<dbReference type="VEuPathDB" id="VectorBase:PPAI008126"/>
<name>A0A1B0DIY9_PHLPP</name>
<dbReference type="Proteomes" id="UP000092462">
    <property type="component" value="Unassembled WGS sequence"/>
</dbReference>
<keyword evidence="2" id="KW-1185">Reference proteome</keyword>
<proteinExistence type="predicted"/>
<organism evidence="1 2">
    <name type="scientific">Phlebotomus papatasi</name>
    <name type="common">Sandfly</name>
    <dbReference type="NCBI Taxonomy" id="29031"/>
    <lineage>
        <taxon>Eukaryota</taxon>
        <taxon>Metazoa</taxon>
        <taxon>Ecdysozoa</taxon>
        <taxon>Arthropoda</taxon>
        <taxon>Hexapoda</taxon>
        <taxon>Insecta</taxon>
        <taxon>Pterygota</taxon>
        <taxon>Neoptera</taxon>
        <taxon>Endopterygota</taxon>
        <taxon>Diptera</taxon>
        <taxon>Nematocera</taxon>
        <taxon>Psychodoidea</taxon>
        <taxon>Psychodidae</taxon>
        <taxon>Phlebotomus</taxon>
        <taxon>Phlebotomus</taxon>
    </lineage>
</organism>
<dbReference type="EnsemblMetazoa" id="PPAI008126-RA">
    <property type="protein sequence ID" value="PPAI008126-PA"/>
    <property type="gene ID" value="PPAI008126"/>
</dbReference>
<protein>
    <submittedName>
        <fullName evidence="1">Uncharacterized protein</fullName>
    </submittedName>
</protein>
<dbReference type="EMBL" id="AJVK01034596">
    <property type="status" value="NOT_ANNOTATED_CDS"/>
    <property type="molecule type" value="Genomic_DNA"/>
</dbReference>
<dbReference type="AlphaFoldDB" id="A0A1B0DIY9"/>
<sequence>MEKSPIGKESPSACLVIWKHPNLSSGTSTSLLVCVILYIVLRTCVIGKPVPESVIDFIDFFCGKSRSAK</sequence>
<evidence type="ECO:0000313" key="2">
    <source>
        <dbReference type="Proteomes" id="UP000092462"/>
    </source>
</evidence>
<evidence type="ECO:0000313" key="1">
    <source>
        <dbReference type="EnsemblMetazoa" id="PPAI008126-PA"/>
    </source>
</evidence>
<reference evidence="1" key="1">
    <citation type="submission" date="2022-08" db="UniProtKB">
        <authorList>
            <consortium name="EnsemblMetazoa"/>
        </authorList>
    </citation>
    <scope>IDENTIFICATION</scope>
    <source>
        <strain evidence="1">Israel</strain>
    </source>
</reference>
<accession>A0A1B0DIY9</accession>